<dbReference type="PANTHER" id="PTHR11802:SF190">
    <property type="entry name" value="PHEROMONE-PROCESSING CARBOXYPEPTIDASE KEX1"/>
    <property type="match status" value="1"/>
</dbReference>
<keyword evidence="12 19" id="KW-0472">Membrane</keyword>
<evidence type="ECO:0000256" key="9">
    <source>
        <dbReference type="ARBA" id="ARBA00022801"/>
    </source>
</evidence>
<evidence type="ECO:0000256" key="3">
    <source>
        <dbReference type="ARBA" id="ARBA00009431"/>
    </source>
</evidence>
<evidence type="ECO:0000256" key="11">
    <source>
        <dbReference type="ARBA" id="ARBA00023034"/>
    </source>
</evidence>
<feature type="compositionally biased region" description="Low complexity" evidence="18">
    <location>
        <begin position="677"/>
        <end position="688"/>
    </location>
</feature>
<name>A0AAN6GPI5_9BASI</name>
<dbReference type="Proteomes" id="UP001176517">
    <property type="component" value="Unassembled WGS sequence"/>
</dbReference>
<dbReference type="EC" id="3.4.16.6" evidence="14"/>
<dbReference type="EMBL" id="JAPDMZ010000082">
    <property type="protein sequence ID" value="KAK0551124.1"/>
    <property type="molecule type" value="Genomic_DNA"/>
</dbReference>
<sequence length="748" mass="80584">MAMNMTARAGGSDDVVPAAASFWVDKIPGLPDTPPNRLAAFASSNSKTVLPPGPKLHTYAGYLPARPSNAPNYANAHLYFVLQKAQHIGSQRRLIIWFNGGPGCSSFDGLMMEVGPWRCRTDKEGQLEWATPGSAWNEYADVIYLDQPVGTGFSYTNSGGYVTSLQQAADEVVYFLRQLVKVFPEYGRGNGYAVYLAGESFAGQYIPYTAKAILDAGPTPPVDLQGAVIGNGYIDPRSQAGSELDMMVEANIWTPSSPQYTDAAHTVKRCRDALTKFPADYLPRVVPECESVLPNIIRLTTTRDAKPMCINIYDVRLSDTHPECGMNWPLTLHSVYAYLKRQDVRQALHVDDRNHPQAWTECSSRVSSALHGTKLDAQGHKEQASVMLLPGLLERGLKITMFAGDKDLICNHLGVERIGQNLVWGGQKGLNTEPLDWYVNNKYAGQWTTARNYTYVRIADASHMVGVDKPIVVHDMMLRSMGFDDGLGTAELLASAGPAARIPSVLGPKGKVGPGTSAEGGRKLVFVGAGGAAAGGGTGAPVAGDKILPMIPGVDGKTEEQVAEEANNAGSAALIFLLIAVGLGVCILLRIRRRARLDGLHAKHTANGYGDFELNDDEVDEEPRRRRRRDDAEEEGEGEEGAHELTRLVVDDGSQPPRAGEAGGASSRNYFEDGNGADPAAAAAAAQAHTGGRRTPVKVRFRDDPSEVELPSERRQAGAGGSDSGRDVDAVARRDEENIFDVGDDDDQ</sequence>
<keyword evidence="6 19" id="KW-0812">Transmembrane</keyword>
<comment type="caution">
    <text evidence="20">The sequence shown here is derived from an EMBL/GenBank/DDBJ whole genome shotgun (WGS) entry which is preliminary data.</text>
</comment>
<evidence type="ECO:0000256" key="5">
    <source>
        <dbReference type="ARBA" id="ARBA00022670"/>
    </source>
</evidence>
<keyword evidence="5 20" id="KW-0645">Protease</keyword>
<dbReference type="GO" id="GO:0006915">
    <property type="term" value="P:apoptotic process"/>
    <property type="evidence" value="ECO:0007669"/>
    <property type="project" value="UniProtKB-KW"/>
</dbReference>
<reference evidence="20" key="1">
    <citation type="journal article" date="2023" name="PhytoFront">
        <title>Draft Genome Resources of Seven Strains of Tilletia horrida, Causal Agent of Kernel Smut of Rice.</title>
        <authorList>
            <person name="Khanal S."/>
            <person name="Antony Babu S."/>
            <person name="Zhou X.G."/>
        </authorList>
    </citation>
    <scope>NUCLEOTIDE SEQUENCE</scope>
    <source>
        <strain evidence="20">TX6</strain>
    </source>
</reference>
<keyword evidence="9 20" id="KW-0378">Hydrolase</keyword>
<dbReference type="Gene3D" id="3.40.50.1820">
    <property type="entry name" value="alpha/beta hydrolase"/>
    <property type="match status" value="1"/>
</dbReference>
<gene>
    <name evidence="20" type="primary">KEX1</name>
    <name evidence="20" type="ORF">OC846_003410</name>
</gene>
<keyword evidence="8" id="KW-0732">Signal</keyword>
<feature type="compositionally biased region" description="Basic and acidic residues" evidence="18">
    <location>
        <begin position="724"/>
        <end position="737"/>
    </location>
</feature>
<evidence type="ECO:0000256" key="1">
    <source>
        <dbReference type="ARBA" id="ARBA00001003"/>
    </source>
</evidence>
<dbReference type="PANTHER" id="PTHR11802">
    <property type="entry name" value="SERINE PROTEASE FAMILY S10 SERINE CARBOXYPEPTIDASE"/>
    <property type="match status" value="1"/>
</dbReference>
<feature type="region of interest" description="Disordered" evidence="18">
    <location>
        <begin position="605"/>
        <end position="748"/>
    </location>
</feature>
<protein>
    <recommendedName>
        <fullName evidence="16">Pheromone-processing carboxypeptidase KEX1</fullName>
        <ecNumber evidence="14">3.4.16.6</ecNumber>
    </recommendedName>
    <alternativeName>
        <fullName evidence="17">Carboxypeptidase D</fullName>
    </alternativeName>
    <alternativeName>
        <fullName evidence="15">Pheromone-processing carboxypeptidase kex1</fullName>
    </alternativeName>
</protein>
<keyword evidence="10 19" id="KW-1133">Transmembrane helix</keyword>
<evidence type="ECO:0000313" key="21">
    <source>
        <dbReference type="Proteomes" id="UP001176517"/>
    </source>
</evidence>
<evidence type="ECO:0000256" key="14">
    <source>
        <dbReference type="ARBA" id="ARBA00038895"/>
    </source>
</evidence>
<dbReference type="GO" id="GO:0006508">
    <property type="term" value="P:proteolysis"/>
    <property type="evidence" value="ECO:0007669"/>
    <property type="project" value="UniProtKB-KW"/>
</dbReference>
<evidence type="ECO:0000256" key="12">
    <source>
        <dbReference type="ARBA" id="ARBA00023136"/>
    </source>
</evidence>
<evidence type="ECO:0000256" key="16">
    <source>
        <dbReference type="ARBA" id="ARBA00040628"/>
    </source>
</evidence>
<feature type="compositionally biased region" description="Basic and acidic residues" evidence="18">
    <location>
        <begin position="700"/>
        <end position="716"/>
    </location>
</feature>
<dbReference type="GO" id="GO:0005802">
    <property type="term" value="C:trans-Golgi network"/>
    <property type="evidence" value="ECO:0007669"/>
    <property type="project" value="TreeGrafter"/>
</dbReference>
<feature type="compositionally biased region" description="Basic and acidic residues" evidence="18">
    <location>
        <begin position="640"/>
        <end position="650"/>
    </location>
</feature>
<organism evidence="20 21">
    <name type="scientific">Tilletia horrida</name>
    <dbReference type="NCBI Taxonomy" id="155126"/>
    <lineage>
        <taxon>Eukaryota</taxon>
        <taxon>Fungi</taxon>
        <taxon>Dikarya</taxon>
        <taxon>Basidiomycota</taxon>
        <taxon>Ustilaginomycotina</taxon>
        <taxon>Exobasidiomycetes</taxon>
        <taxon>Tilletiales</taxon>
        <taxon>Tilletiaceae</taxon>
        <taxon>Tilletia</taxon>
    </lineage>
</organism>
<dbReference type="InterPro" id="IPR001563">
    <property type="entry name" value="Peptidase_S10"/>
</dbReference>
<keyword evidence="13" id="KW-0325">Glycoprotein</keyword>
<dbReference type="Pfam" id="PF00450">
    <property type="entry name" value="Peptidase_S10"/>
    <property type="match status" value="1"/>
</dbReference>
<feature type="compositionally biased region" description="Acidic residues" evidence="18">
    <location>
        <begin position="738"/>
        <end position="748"/>
    </location>
</feature>
<keyword evidence="11" id="KW-0333">Golgi apparatus</keyword>
<dbReference type="AlphaFoldDB" id="A0AAN6GPI5"/>
<feature type="transmembrane region" description="Helical" evidence="19">
    <location>
        <begin position="569"/>
        <end position="589"/>
    </location>
</feature>
<evidence type="ECO:0000256" key="18">
    <source>
        <dbReference type="SAM" id="MobiDB-lite"/>
    </source>
</evidence>
<dbReference type="GO" id="GO:0004185">
    <property type="term" value="F:serine-type carboxypeptidase activity"/>
    <property type="evidence" value="ECO:0007669"/>
    <property type="project" value="UniProtKB-EC"/>
</dbReference>
<comment type="subcellular location">
    <subcellularLocation>
        <location evidence="2">Golgi apparatus</location>
        <location evidence="2">trans-Golgi network membrane</location>
        <topology evidence="2">Single-pass type I membrane protein</topology>
    </subcellularLocation>
</comment>
<keyword evidence="21" id="KW-1185">Reference proteome</keyword>
<proteinExistence type="inferred from homology"/>
<evidence type="ECO:0000313" key="20">
    <source>
        <dbReference type="EMBL" id="KAK0551124.1"/>
    </source>
</evidence>
<evidence type="ECO:0000256" key="4">
    <source>
        <dbReference type="ARBA" id="ARBA00022645"/>
    </source>
</evidence>
<keyword evidence="7" id="KW-0053">Apoptosis</keyword>
<dbReference type="PRINTS" id="PR00724">
    <property type="entry name" value="CRBOXYPTASEC"/>
</dbReference>
<comment type="similarity">
    <text evidence="3">Belongs to the peptidase S10 family.</text>
</comment>
<evidence type="ECO:0000256" key="2">
    <source>
        <dbReference type="ARBA" id="ARBA00004393"/>
    </source>
</evidence>
<evidence type="ECO:0000256" key="8">
    <source>
        <dbReference type="ARBA" id="ARBA00022729"/>
    </source>
</evidence>
<evidence type="ECO:0000256" key="6">
    <source>
        <dbReference type="ARBA" id="ARBA00022692"/>
    </source>
</evidence>
<evidence type="ECO:0000256" key="10">
    <source>
        <dbReference type="ARBA" id="ARBA00022989"/>
    </source>
</evidence>
<comment type="catalytic activity">
    <reaction evidence="1">
        <text>Preferential release of a C-terminal arginine or lysine residue.</text>
        <dbReference type="EC" id="3.4.16.6"/>
    </reaction>
</comment>
<evidence type="ECO:0000256" key="7">
    <source>
        <dbReference type="ARBA" id="ARBA00022703"/>
    </source>
</evidence>
<evidence type="ECO:0000256" key="13">
    <source>
        <dbReference type="ARBA" id="ARBA00023180"/>
    </source>
</evidence>
<evidence type="ECO:0000256" key="17">
    <source>
        <dbReference type="ARBA" id="ARBA00042717"/>
    </source>
</evidence>
<keyword evidence="4 20" id="KW-0121">Carboxypeptidase</keyword>
<evidence type="ECO:0000256" key="19">
    <source>
        <dbReference type="SAM" id="Phobius"/>
    </source>
</evidence>
<dbReference type="InterPro" id="IPR029058">
    <property type="entry name" value="AB_hydrolase_fold"/>
</dbReference>
<accession>A0AAN6GPI5</accession>
<dbReference type="SUPFAM" id="SSF53474">
    <property type="entry name" value="alpha/beta-Hydrolases"/>
    <property type="match status" value="1"/>
</dbReference>
<evidence type="ECO:0000256" key="15">
    <source>
        <dbReference type="ARBA" id="ARBA00040403"/>
    </source>
</evidence>